<dbReference type="PROSITE" id="PS51375">
    <property type="entry name" value="PPR"/>
    <property type="match status" value="2"/>
</dbReference>
<feature type="region of interest" description="Disordered" evidence="3">
    <location>
        <begin position="97"/>
        <end position="116"/>
    </location>
</feature>
<evidence type="ECO:0000313" key="5">
    <source>
        <dbReference type="EMBL" id="CEM05355.1"/>
    </source>
</evidence>
<dbReference type="Pfam" id="PF01535">
    <property type="entry name" value="PPR"/>
    <property type="match status" value="2"/>
</dbReference>
<name>A0A0G4F1B3_9ALVE</name>
<gene>
    <name evidence="5" type="ORF">Cvel_14576</name>
</gene>
<keyword evidence="1" id="KW-0677">Repeat</keyword>
<feature type="repeat" description="PPR" evidence="2">
    <location>
        <begin position="500"/>
        <end position="534"/>
    </location>
</feature>
<feature type="signal peptide" evidence="4">
    <location>
        <begin position="1"/>
        <end position="19"/>
    </location>
</feature>
<evidence type="ECO:0000256" key="2">
    <source>
        <dbReference type="PROSITE-ProRule" id="PRU00708"/>
    </source>
</evidence>
<dbReference type="PANTHER" id="PTHR47447">
    <property type="entry name" value="OS03G0856100 PROTEIN"/>
    <property type="match status" value="1"/>
</dbReference>
<feature type="chain" id="PRO_5005188606" description="Pentacotripeptide-repeat region of PRORP domain-containing protein" evidence="4">
    <location>
        <begin position="20"/>
        <end position="1442"/>
    </location>
</feature>
<organism evidence="5">
    <name type="scientific">Chromera velia CCMP2878</name>
    <dbReference type="NCBI Taxonomy" id="1169474"/>
    <lineage>
        <taxon>Eukaryota</taxon>
        <taxon>Sar</taxon>
        <taxon>Alveolata</taxon>
        <taxon>Colpodellida</taxon>
        <taxon>Chromeraceae</taxon>
        <taxon>Chromera</taxon>
    </lineage>
</organism>
<feature type="compositionally biased region" description="Basic and acidic residues" evidence="3">
    <location>
        <begin position="172"/>
        <end position="183"/>
    </location>
</feature>
<dbReference type="VEuPathDB" id="CryptoDB:Cvel_14576"/>
<feature type="region of interest" description="Disordered" evidence="3">
    <location>
        <begin position="1044"/>
        <end position="1066"/>
    </location>
</feature>
<evidence type="ECO:0000256" key="3">
    <source>
        <dbReference type="SAM" id="MobiDB-lite"/>
    </source>
</evidence>
<feature type="region of interest" description="Disordered" evidence="3">
    <location>
        <begin position="854"/>
        <end position="879"/>
    </location>
</feature>
<dbReference type="PANTHER" id="PTHR47447:SF17">
    <property type="entry name" value="OS12G0638900 PROTEIN"/>
    <property type="match status" value="1"/>
</dbReference>
<evidence type="ECO:0008006" key="6">
    <source>
        <dbReference type="Google" id="ProtNLM"/>
    </source>
</evidence>
<sequence>MALAIHFVCVLLHAAVIGGVSFRRNGHAPLTFLPGPLLEQDHRFSRPPRLFSTATDEETVSSSFDFLDESPAQNPFSSFSEDFVAFAAQQIRAVDSASASSSFPSLEEEDEREGDPASLIAAHWRRERLAGLQQSLHLAPCTSMYGDGSTAASESPSEGGAPGEDPSPLNEVGREGEGEKGDAVQEDFEVSTPHSPLPLPLRMEISLTEIDRQLLQGTLAASKAQPFGMALKKGPAIAKPEHMESLQKIETDLGALESGEWEIETDQDVMRMMKAVQGRGLVSVAFRILEAVRSQGIDVKPQLITSALLTCAKAGSFRLAFYVLKKHAEQSSKGLKLDTQMYNALLDACLKAEEGPQLQVSRLLGGEGCQFVCLNIVVCCCEPVFGTSSCISRTSLFVSFPTELAGPPGVPNNVNGSVSASLLGGGTGYFGADRQSRVWLFTSSLPQASVRVSPSFDFPLLAGTLQVMLALLQEMKTGKEESPGKGKGRRRASRNDVGPDTATYCIVGSACATCARPDTALELWKDMKLEGLRPPGYLSLQVLRACEESKEPQRALSFFDGILLEAEQESADRAVEFVWPLHFGMAVRACLVPGGNTGSKEGRENLETVWGLLGRMERLGLMTENLTFHPVFKLCAQEGAGSKAVELLGAIEEGVFPGVSLDYTSQMHTLFACQGSKEDLPREEIADRGIEIFQRLRESPEFRREISLYRAVFHCIGNKVRFLAQRGSWDGFEEGKRLGQYALDLRKEMESIDGWTVAALLRATLLLPKSAAEMFERESLTSHFKDNEAVARALDEVFFQNPLCPVEVQQSVAETWMRREARFSRRSGRERLKAVDGGRDVVLAVVTSFLEKEKEAERETGSAVPEDLEVSTPHSPLPLPLRMEISLTERDRQLLQGTLAASKAQLKKGPRKPEHTPPLRKIEADLGALESGEWEIETDRDVMRLMKAVQQRGLVSAAFRILEAVRSQGIAVRPQLITSALQTCAKAGSFRLAFYVLKKHAEQSSKGLKLDTQMYNALLDACLKAEEGPQLQVMLALLQEMKTHKEESRGKGKERGKASWQRTGGTVENNVGPDAITYCAITSACATCARPDTALELWKDMKLEGMRPSGYVSLQVLRACEESKEPQRALSFFDGILLEAEQQSADRAVEFVWPLHFGIAVGACLVPGGDTGSKEGRDNLETVWGLLGRMERLGLMTENLTFHQVFKLCAQEGAGSKAVELLGAIEEGVFPGVSLDYTSQMHTLFACQGSKEDLPREEIADRGIEIFQRLRESPEFRKEISLYCAVFHCIGNKVRLLAQRGSWDGFEEGKRLGQYALDLRKEMESIGGWTLAALLRAMLLLPQSAAEMFERESLTSHFKDNEAVARALDEVFFQNPLCPVEVQQSVAETWIRHQTKFSGRSGCERLKAGAVMAVVASFLETQKKEDRERGEASRNKRNDERK</sequence>
<dbReference type="InterPro" id="IPR002885">
    <property type="entry name" value="PPR_rpt"/>
</dbReference>
<evidence type="ECO:0000256" key="1">
    <source>
        <dbReference type="ARBA" id="ARBA00022737"/>
    </source>
</evidence>
<dbReference type="Gene3D" id="1.25.40.10">
    <property type="entry name" value="Tetratricopeptide repeat domain"/>
    <property type="match status" value="3"/>
</dbReference>
<proteinExistence type="predicted"/>
<feature type="repeat" description="PPR" evidence="2">
    <location>
        <begin position="1074"/>
        <end position="1108"/>
    </location>
</feature>
<evidence type="ECO:0000256" key="4">
    <source>
        <dbReference type="SAM" id="SignalP"/>
    </source>
</evidence>
<dbReference type="InterPro" id="IPR011990">
    <property type="entry name" value="TPR-like_helical_dom_sf"/>
</dbReference>
<reference evidence="5" key="1">
    <citation type="submission" date="2014-11" db="EMBL/GenBank/DDBJ databases">
        <authorList>
            <person name="Otto D Thomas"/>
            <person name="Naeem Raeece"/>
        </authorList>
    </citation>
    <scope>NUCLEOTIDE SEQUENCE</scope>
</reference>
<feature type="compositionally biased region" description="Basic and acidic residues" evidence="3">
    <location>
        <begin position="1044"/>
        <end position="1057"/>
    </location>
</feature>
<feature type="region of interest" description="Disordered" evidence="3">
    <location>
        <begin position="146"/>
        <end position="183"/>
    </location>
</feature>
<protein>
    <recommendedName>
        <fullName evidence="6">Pentacotripeptide-repeat region of PRORP domain-containing protein</fullName>
    </recommendedName>
</protein>
<dbReference type="EMBL" id="CDMZ01000047">
    <property type="protein sequence ID" value="CEM05355.1"/>
    <property type="molecule type" value="Genomic_DNA"/>
</dbReference>
<dbReference type="NCBIfam" id="TIGR00756">
    <property type="entry name" value="PPR"/>
    <property type="match status" value="1"/>
</dbReference>
<keyword evidence="4" id="KW-0732">Signal</keyword>
<accession>A0A0G4F1B3</accession>